<dbReference type="EMBL" id="JACHFW010000014">
    <property type="protein sequence ID" value="MBB5265696.1"/>
    <property type="molecule type" value="Genomic_DNA"/>
</dbReference>
<dbReference type="InterPro" id="IPR023393">
    <property type="entry name" value="START-like_dom_sf"/>
</dbReference>
<keyword evidence="2" id="KW-1185">Reference proteome</keyword>
<dbReference type="CDD" id="cd07812">
    <property type="entry name" value="SRPBCC"/>
    <property type="match status" value="1"/>
</dbReference>
<dbReference type="Pfam" id="PF10604">
    <property type="entry name" value="Polyketide_cyc2"/>
    <property type="match status" value="1"/>
</dbReference>
<name>A0A7W8HBZ7_9FIRM</name>
<proteinExistence type="predicted"/>
<dbReference type="InterPro" id="IPR019587">
    <property type="entry name" value="Polyketide_cyclase/dehydratase"/>
</dbReference>
<comment type="caution">
    <text evidence="1">The sequence shown here is derived from an EMBL/GenBank/DDBJ whole genome shotgun (WGS) entry which is preliminary data.</text>
</comment>
<dbReference type="RefSeq" id="WP_183775735.1">
    <property type="nucleotide sequence ID" value="NZ_JACHFW010000014.1"/>
</dbReference>
<protein>
    <submittedName>
        <fullName evidence="1">Ribosome-associated toxin RatA of RatAB toxin-antitoxin module</fullName>
    </submittedName>
</protein>
<sequence>MATSNIKALIPGELRKVWELVLNVENYGAWRSGLSKTEVISDKHFIEYTKDGYSTAFTVTLVEPYRRWEFDMENSNMTGHWIGIFTDKGNETEIDFTERVEAKTWLLKLLVKSYLKKQQAQFVADIRKALEENNL</sequence>
<evidence type="ECO:0000313" key="2">
    <source>
        <dbReference type="Proteomes" id="UP000543642"/>
    </source>
</evidence>
<reference evidence="1 2" key="1">
    <citation type="submission" date="2020-08" db="EMBL/GenBank/DDBJ databases">
        <title>Genomic Encyclopedia of Type Strains, Phase IV (KMG-IV): sequencing the most valuable type-strain genomes for metagenomic binning, comparative biology and taxonomic classification.</title>
        <authorList>
            <person name="Goeker M."/>
        </authorList>
    </citation>
    <scope>NUCLEOTIDE SEQUENCE [LARGE SCALE GENOMIC DNA]</scope>
    <source>
        <strain evidence="1 2">DSM 106146</strain>
    </source>
</reference>
<dbReference type="SUPFAM" id="SSF55961">
    <property type="entry name" value="Bet v1-like"/>
    <property type="match status" value="1"/>
</dbReference>
<gene>
    <name evidence="1" type="ORF">HNP82_002847</name>
</gene>
<dbReference type="Gene3D" id="3.30.530.20">
    <property type="match status" value="1"/>
</dbReference>
<accession>A0A7W8HBZ7</accession>
<dbReference type="Proteomes" id="UP000543642">
    <property type="component" value="Unassembled WGS sequence"/>
</dbReference>
<evidence type="ECO:0000313" key="1">
    <source>
        <dbReference type="EMBL" id="MBB5265696.1"/>
    </source>
</evidence>
<organism evidence="1 2">
    <name type="scientific">Catenibacillus scindens</name>
    <dbReference type="NCBI Taxonomy" id="673271"/>
    <lineage>
        <taxon>Bacteria</taxon>
        <taxon>Bacillati</taxon>
        <taxon>Bacillota</taxon>
        <taxon>Clostridia</taxon>
        <taxon>Lachnospirales</taxon>
        <taxon>Lachnospiraceae</taxon>
        <taxon>Catenibacillus</taxon>
    </lineage>
</organism>
<dbReference type="AlphaFoldDB" id="A0A7W8HBZ7"/>